<organism evidence="4">
    <name type="scientific">Xenopus tropicalis</name>
    <name type="common">Western clawed frog</name>
    <name type="synonym">Silurana tropicalis</name>
    <dbReference type="NCBI Taxonomy" id="8364"/>
    <lineage>
        <taxon>Eukaryota</taxon>
        <taxon>Metazoa</taxon>
        <taxon>Chordata</taxon>
        <taxon>Craniata</taxon>
        <taxon>Vertebrata</taxon>
        <taxon>Euteleostomi</taxon>
        <taxon>Amphibia</taxon>
        <taxon>Batrachia</taxon>
        <taxon>Anura</taxon>
        <taxon>Pipoidea</taxon>
        <taxon>Pipidae</taxon>
        <taxon>Xenopodinae</taxon>
        <taxon>Xenopus</taxon>
        <taxon>Silurana</taxon>
    </lineage>
</organism>
<dbReference type="InterPro" id="IPR011992">
    <property type="entry name" value="EF-hand-dom_pair"/>
</dbReference>
<reference evidence="4" key="1">
    <citation type="journal article" date="2010" name="Science">
        <title>The genome of the Western clawed frog Xenopus tropicalis.</title>
        <authorList>
            <person name="Hellsten U."/>
            <person name="Harland R.M."/>
            <person name="Gilchrist M.J."/>
            <person name="Hendrix D."/>
            <person name="Jurka J."/>
            <person name="Kapitonov V."/>
            <person name="Ovcharenko I."/>
            <person name="Putnam N.H."/>
            <person name="Shu S."/>
            <person name="Taher L."/>
            <person name="Blitz I.L."/>
            <person name="Blumberg B."/>
            <person name="Dichmann D.S."/>
            <person name="Dubchak I."/>
            <person name="Amaya E."/>
            <person name="Detter J.C."/>
            <person name="Fletcher R."/>
            <person name="Gerhard D.S."/>
            <person name="Goodstein D."/>
            <person name="Graves T."/>
            <person name="Grigoriev I.V."/>
            <person name="Grimwood J."/>
            <person name="Kawashima T."/>
            <person name="Lindquist E."/>
            <person name="Lucas S.M."/>
            <person name="Mead P.E."/>
            <person name="Mitros T."/>
            <person name="Ogino H."/>
            <person name="Ohta Y."/>
            <person name="Poliakov A.V."/>
            <person name="Pollet N."/>
            <person name="Robert J."/>
            <person name="Salamov A."/>
            <person name="Sater A.K."/>
            <person name="Schmutz J."/>
            <person name="Terry A."/>
            <person name="Vize P.D."/>
            <person name="Warren W.C."/>
            <person name="Wells D."/>
            <person name="Wills A."/>
            <person name="Wilson R.K."/>
            <person name="Zimmerman L.B."/>
            <person name="Zorn A.M."/>
            <person name="Grainger R."/>
            <person name="Grammer T."/>
            <person name="Khokha M.K."/>
            <person name="Richardson P.M."/>
            <person name="Rokhsar D.S."/>
        </authorList>
    </citation>
    <scope>NUCLEOTIDE SEQUENCE [LARGE SCALE GENOMIC DNA]</scope>
    <source>
        <strain evidence="4">Nigerian</strain>
    </source>
</reference>
<dbReference type="PROSITE" id="PS00018">
    <property type="entry name" value="EF_HAND_1"/>
    <property type="match status" value="1"/>
</dbReference>
<dbReference type="CDD" id="cd00176">
    <property type="entry name" value="SPEC"/>
    <property type="match status" value="2"/>
</dbReference>
<dbReference type="Bgee" id="ENSXETG00000035377">
    <property type="expression patterns" value="Expressed in brain and 3 other cell types or tissues"/>
</dbReference>
<dbReference type="Gene3D" id="1.20.58.60">
    <property type="match status" value="3"/>
</dbReference>
<protein>
    <submittedName>
        <fullName evidence="4">Microtubule-actin cross-linking factor 1</fullName>
    </submittedName>
</protein>
<dbReference type="GeneTree" id="ENSGT00940000166468"/>
<dbReference type="PANTHER" id="PTHR23169:SF33">
    <property type="entry name" value="MICROTUBULE-ACTIN CROSS-LINKING FACTOR 1, ISOFORMS 1_2_3_5"/>
    <property type="match status" value="1"/>
</dbReference>
<reference evidence="4" key="2">
    <citation type="submission" date="2021-03" db="UniProtKB">
        <authorList>
            <consortium name="Ensembl"/>
        </authorList>
    </citation>
    <scope>IDENTIFICATION</scope>
</reference>
<dbReference type="InterPro" id="IPR002048">
    <property type="entry name" value="EF_hand_dom"/>
</dbReference>
<gene>
    <name evidence="4" type="primary">LOC100495047</name>
</gene>
<name>A0A803JT26_XENTR</name>
<dbReference type="GO" id="GO:0045104">
    <property type="term" value="P:intermediate filament cytoskeleton organization"/>
    <property type="evidence" value="ECO:0007669"/>
    <property type="project" value="InterPro"/>
</dbReference>
<evidence type="ECO:0000313" key="4">
    <source>
        <dbReference type="Ensembl" id="ENSXETP00000111170"/>
    </source>
</evidence>
<dbReference type="InterPro" id="IPR002017">
    <property type="entry name" value="Spectrin_repeat"/>
</dbReference>
<evidence type="ECO:0000256" key="1">
    <source>
        <dbReference type="ARBA" id="ARBA00022723"/>
    </source>
</evidence>
<proteinExistence type="predicted"/>
<dbReference type="AlphaFoldDB" id="A0A803JT26"/>
<keyword evidence="2" id="KW-0106">Calcium</keyword>
<dbReference type="Pfam" id="PF00435">
    <property type="entry name" value="Spectrin"/>
    <property type="match status" value="1"/>
</dbReference>
<feature type="domain" description="EF-hand" evidence="3">
    <location>
        <begin position="533"/>
        <end position="568"/>
    </location>
</feature>
<accession>A0A803JT26</accession>
<dbReference type="FunFam" id="1.20.58.60:FF:000001">
    <property type="entry name" value="Microtubule-actin cross-linking factor 1"/>
    <property type="match status" value="1"/>
</dbReference>
<dbReference type="InterPro" id="IPR018159">
    <property type="entry name" value="Spectrin/alpha-actinin"/>
</dbReference>
<dbReference type="PROSITE" id="PS50222">
    <property type="entry name" value="EF_HAND_2"/>
    <property type="match status" value="1"/>
</dbReference>
<dbReference type="SUPFAM" id="SSF46966">
    <property type="entry name" value="Spectrin repeat"/>
    <property type="match status" value="3"/>
</dbReference>
<dbReference type="SMART" id="SM00150">
    <property type="entry name" value="SPEC"/>
    <property type="match status" value="3"/>
</dbReference>
<dbReference type="InParanoid" id="A0A803JT26"/>
<keyword evidence="1" id="KW-0479">Metal-binding</keyword>
<evidence type="ECO:0000259" key="3">
    <source>
        <dbReference type="PROSITE" id="PS50222"/>
    </source>
</evidence>
<dbReference type="SUPFAM" id="SSF47473">
    <property type="entry name" value="EF-hand"/>
    <property type="match status" value="1"/>
</dbReference>
<dbReference type="InterPro" id="IPR043197">
    <property type="entry name" value="Plakin"/>
</dbReference>
<dbReference type="PANTHER" id="PTHR23169">
    <property type="entry name" value="ENVOPLAKIN"/>
    <property type="match status" value="1"/>
</dbReference>
<dbReference type="InterPro" id="IPR018247">
    <property type="entry name" value="EF_Hand_1_Ca_BS"/>
</dbReference>
<dbReference type="Ensembl" id="ENSXETT00000118529">
    <property type="protein sequence ID" value="ENSXETP00000111170"/>
    <property type="gene ID" value="ENSXETG00000035377"/>
</dbReference>
<evidence type="ECO:0000256" key="2">
    <source>
        <dbReference type="ARBA" id="ARBA00022837"/>
    </source>
</evidence>
<dbReference type="GO" id="GO:0005509">
    <property type="term" value="F:calcium ion binding"/>
    <property type="evidence" value="ECO:0007669"/>
    <property type="project" value="InterPro"/>
</dbReference>
<sequence>RHQCDPLLISLFPYSSPVGPSFLSQGLLQEIKLQDEKLSGLELVCSRLKDVSRKPEGDLTQSLVQSTRERLGKVQERAGERGRSLEEARKLAKQVATNTSGWASMYFSCSSHRNEDIKQQLLLHKEFQKVLRSKRPVYEATLRSGRALREKGRLPEDGQMLDEVLGQLRERWEHICTRSTERQHKLEESLLFSGKFIDALQALMDWLYRAEPQLSEEMPVGGDRDIVNDLLDKHKVFQKELGKRASCMKTLKHSVRDLSRGGISTDSHWLQRQMEELGHRWDLVCQLSVSKQARLEAALRQAEEFHSLVSSFLESLGESERTLKYGVIPEEEQALQDCRRQQQVKCIVSLGQEILVACHPNSVITIKSWLNITKTRYQEVMSWAHQQGERIKSQIQSLATEREEVTRLIDWITAAEEALSLRDQDPLPEDMAALEELISHHAVRTLLSLAFRSFYPLTLSGLGRAGNTPTTFHSSILDQQTSQTRARYLRYNELPRGTYCKCRNISDLCFQLQEFAHFDFAVWRKRYMQWIGQMKSRILDVFRGIDRDQDGRISQREFMDSVLSSSEFGGGYMGLLGANEYFGSDYSLKAKGILEKVSWGGLYGPTGGK</sequence>